<feature type="region of interest" description="Disordered" evidence="1">
    <location>
        <begin position="197"/>
        <end position="329"/>
    </location>
</feature>
<feature type="compositionally biased region" description="Polar residues" evidence="1">
    <location>
        <begin position="283"/>
        <end position="298"/>
    </location>
</feature>
<protein>
    <submittedName>
        <fullName evidence="2">Uncharacterized protein</fullName>
    </submittedName>
</protein>
<evidence type="ECO:0000256" key="1">
    <source>
        <dbReference type="SAM" id="MobiDB-lite"/>
    </source>
</evidence>
<evidence type="ECO:0000313" key="3">
    <source>
        <dbReference type="Proteomes" id="UP000799438"/>
    </source>
</evidence>
<sequence>MPKPRPTHHTATHDSYFAVHYICTTPSSSPSNRPHVALEMAHPTTPLLKTVGIPRTSPPHPLDALIQAPRGGVISVERRDAGRLYLVARVQHGAERKLRAQCARARGSVWLEHALEGTYVVARVPKSMRAAALAEAAADGAASVDIAEAEMAAVVREVRWWVGCWEGRGGVPVAVSAAALDEVQGCGRRDGAVASAAVRRDSRRRLAEPAKSAQQLSHPLPPLPDPASSLPQHATGSLPPHPLPPLPRKRGCGASGCARSSVNGDCSRERHPSRSVRVDWATEQPSKIMTEAKSTQAVEASKDDDNLRRPSTSIQTKRNEGPPTQSKAFPVFDASNWESLRNADPSLPSYSRVEAFGPSDTRDTDIWIGAQATTVVQLSAQVLADSVRYFAYPLRRDGRFKIADEPAPRFALLLTVVVSSGRLVVEPATAWQRRAAEVAAAEDTAQTQALGRAFLELVRSVHDEDMRDVAHVHANMRLLDERFRCPTTIAKCLQRAELGQPRALACAVVVDAVKFLAFGKRFASRFVFKQAFEALARRARVSKDVEAYLGGVPESVRAEMRTEVERMKKERDCKEQWPIAWEKME</sequence>
<organism evidence="2 3">
    <name type="scientific">Aplosporella prunicola CBS 121167</name>
    <dbReference type="NCBI Taxonomy" id="1176127"/>
    <lineage>
        <taxon>Eukaryota</taxon>
        <taxon>Fungi</taxon>
        <taxon>Dikarya</taxon>
        <taxon>Ascomycota</taxon>
        <taxon>Pezizomycotina</taxon>
        <taxon>Dothideomycetes</taxon>
        <taxon>Dothideomycetes incertae sedis</taxon>
        <taxon>Botryosphaeriales</taxon>
        <taxon>Aplosporellaceae</taxon>
        <taxon>Aplosporella</taxon>
    </lineage>
</organism>
<evidence type="ECO:0000313" key="2">
    <source>
        <dbReference type="EMBL" id="KAF2142723.1"/>
    </source>
</evidence>
<dbReference type="AlphaFoldDB" id="A0A6A6BH10"/>
<accession>A0A6A6BH10</accession>
<feature type="compositionally biased region" description="Polar residues" evidence="1">
    <location>
        <begin position="309"/>
        <end position="327"/>
    </location>
</feature>
<dbReference type="EMBL" id="ML995483">
    <property type="protein sequence ID" value="KAF2142723.1"/>
    <property type="molecule type" value="Genomic_DNA"/>
</dbReference>
<keyword evidence="3" id="KW-1185">Reference proteome</keyword>
<reference evidence="2" key="1">
    <citation type="journal article" date="2020" name="Stud. Mycol.">
        <title>101 Dothideomycetes genomes: a test case for predicting lifestyles and emergence of pathogens.</title>
        <authorList>
            <person name="Haridas S."/>
            <person name="Albert R."/>
            <person name="Binder M."/>
            <person name="Bloem J."/>
            <person name="Labutti K."/>
            <person name="Salamov A."/>
            <person name="Andreopoulos B."/>
            <person name="Baker S."/>
            <person name="Barry K."/>
            <person name="Bills G."/>
            <person name="Bluhm B."/>
            <person name="Cannon C."/>
            <person name="Castanera R."/>
            <person name="Culley D."/>
            <person name="Daum C."/>
            <person name="Ezra D."/>
            <person name="Gonzalez J."/>
            <person name="Henrissat B."/>
            <person name="Kuo A."/>
            <person name="Liang C."/>
            <person name="Lipzen A."/>
            <person name="Lutzoni F."/>
            <person name="Magnuson J."/>
            <person name="Mondo S."/>
            <person name="Nolan M."/>
            <person name="Ohm R."/>
            <person name="Pangilinan J."/>
            <person name="Park H.-J."/>
            <person name="Ramirez L."/>
            <person name="Alfaro M."/>
            <person name="Sun H."/>
            <person name="Tritt A."/>
            <person name="Yoshinaga Y."/>
            <person name="Zwiers L.-H."/>
            <person name="Turgeon B."/>
            <person name="Goodwin S."/>
            <person name="Spatafora J."/>
            <person name="Crous P."/>
            <person name="Grigoriev I."/>
        </authorList>
    </citation>
    <scope>NUCLEOTIDE SEQUENCE</scope>
    <source>
        <strain evidence="2">CBS 121167</strain>
    </source>
</reference>
<feature type="compositionally biased region" description="Basic and acidic residues" evidence="1">
    <location>
        <begin position="198"/>
        <end position="208"/>
    </location>
</feature>
<dbReference type="GeneID" id="54304878"/>
<proteinExistence type="predicted"/>
<dbReference type="RefSeq" id="XP_033398435.1">
    <property type="nucleotide sequence ID" value="XM_033547371.1"/>
</dbReference>
<name>A0A6A6BH10_9PEZI</name>
<gene>
    <name evidence="2" type="ORF">K452DRAFT_9699</name>
</gene>
<dbReference type="Proteomes" id="UP000799438">
    <property type="component" value="Unassembled WGS sequence"/>
</dbReference>